<dbReference type="InterPro" id="IPR055164">
    <property type="entry name" value="EDR1/CTR1/ARMC3-like_pept-like"/>
</dbReference>
<evidence type="ECO:0000259" key="3">
    <source>
        <dbReference type="Pfam" id="PF14381"/>
    </source>
</evidence>
<name>A0A7L1L3Y1_HIMHI</name>
<evidence type="ECO:0000256" key="2">
    <source>
        <dbReference type="PROSITE-ProRule" id="PRU00259"/>
    </source>
</evidence>
<dbReference type="PANTHER" id="PTHR46618:SF1">
    <property type="entry name" value="ARMADILLO REPEAT-CONTAINING PROTEIN 3"/>
    <property type="match status" value="1"/>
</dbReference>
<dbReference type="SUPFAM" id="SSF48371">
    <property type="entry name" value="ARM repeat"/>
    <property type="match status" value="2"/>
</dbReference>
<dbReference type="InterPro" id="IPR016024">
    <property type="entry name" value="ARM-type_fold"/>
</dbReference>
<sequence>FDPLLIESKTAATVVLMLSSPEEEVLAKACDALYKFASKGDENKVTLLGLGAVEHLYKLISHEDPIVRRNAIMVLGIMASNYDVKKLLRELDVTNSLISQLAPEEDVVIHEFATLCLAHMAVEYTTKAQIFEQGGLEPLVRLLDSPDPDVKKNSVECIYLMVQDFQSHAAVRALNVIPPLLELLKSEYPIIQLLALKTLEEISKDRETRIILGENKGLDCLLKILETNEFSDLHVEALAVLGNCLEDAHTLQLIQQTGGLKKLLSFVGVSTVPDIQKNAAKAITRAAYDSENRKILKEEEVEKCLINLLEIDNDGVKVAASQAISAMCGNLASKRALGLQGIPQLVQLLSSNNEEVKEAAVTALANLTAASPSNASAVAEAEVIEPLVNILNAQRDGAITNAATVLTNLAMQEPFRVNIQSHGIMRALAEPLRSTNSQVQSKAAFAVSAFGCDADARTELRNAGGLGPLVELLHSKDKEVRRNACLAVMVCASDELTAVELCRLGALDILEEINLSTVRKNNYSEAALEKLLDNNLSQKYSRMGYLSSNNIIADGFYDCGQIKPGVKFLSLEELSMQDLTDHRAIIFINAKPQEERRHKIHLMNRLSCHLLFQEKAAEKKQGIVLRFTMYFFLYIRKGKRKKEEEKMKEVTQIISKVQDEINLENSHWLPPPDFILLDYINDASKTILPLTTTREQVVALAQFVADKMGGPIERDKLHDFSWELHISEIEFELKCNVVPIGKVKKGTFYHRALLFKVIADRIGIHCSLVRGEYNRAWNEVELVDDSPQGIAGLLLPPQKYIVDLMFEPGFLLKQGSAEADQYKYI</sequence>
<gene>
    <name evidence="4" type="primary">Armc3</name>
    <name evidence="4" type="ORF">HIMHIM_R05431</name>
</gene>
<feature type="repeat" description="ARM" evidence="2">
    <location>
        <begin position="340"/>
        <end position="368"/>
    </location>
</feature>
<protein>
    <submittedName>
        <fullName evidence="4">ARMC3 protein</fullName>
    </submittedName>
</protein>
<dbReference type="InterPro" id="IPR011989">
    <property type="entry name" value="ARM-like"/>
</dbReference>
<organism evidence="4 5">
    <name type="scientific">Himantopus himantopus</name>
    <name type="common">Black-winged stilt</name>
    <name type="synonym">Charadrius himantopus</name>
    <dbReference type="NCBI Taxonomy" id="225398"/>
    <lineage>
        <taxon>Eukaryota</taxon>
        <taxon>Metazoa</taxon>
        <taxon>Chordata</taxon>
        <taxon>Craniata</taxon>
        <taxon>Vertebrata</taxon>
        <taxon>Euteleostomi</taxon>
        <taxon>Archelosauria</taxon>
        <taxon>Archosauria</taxon>
        <taxon>Dinosauria</taxon>
        <taxon>Saurischia</taxon>
        <taxon>Theropoda</taxon>
        <taxon>Coelurosauria</taxon>
        <taxon>Aves</taxon>
        <taxon>Neognathae</taxon>
        <taxon>Neoaves</taxon>
        <taxon>Charadriiformes</taxon>
        <taxon>Recurvirostridae</taxon>
        <taxon>Himantopus</taxon>
    </lineage>
</organism>
<keyword evidence="5" id="KW-1185">Reference proteome</keyword>
<keyword evidence="1" id="KW-0677">Repeat</keyword>
<comment type="caution">
    <text evidence="4">The sequence shown here is derived from an EMBL/GenBank/DDBJ whole genome shotgun (WGS) entry which is preliminary data.</text>
</comment>
<reference evidence="4 5" key="1">
    <citation type="submission" date="2019-09" db="EMBL/GenBank/DDBJ databases">
        <title>Bird 10,000 Genomes (B10K) Project - Family phase.</title>
        <authorList>
            <person name="Zhang G."/>
        </authorList>
    </citation>
    <scope>NUCLEOTIDE SEQUENCE [LARGE SCALE GENOMIC DNA]</scope>
    <source>
        <strain evidence="4">B10K-DU-002-13</strain>
        <tissue evidence="4">Muscle</tissue>
    </source>
</reference>
<dbReference type="Pfam" id="PF13646">
    <property type="entry name" value="HEAT_2"/>
    <property type="match status" value="1"/>
</dbReference>
<dbReference type="EMBL" id="VXBK01006310">
    <property type="protein sequence ID" value="NXN70022.1"/>
    <property type="molecule type" value="Genomic_DNA"/>
</dbReference>
<feature type="non-terminal residue" evidence="4">
    <location>
        <position position="1"/>
    </location>
</feature>
<dbReference type="AlphaFoldDB" id="A0A7L1L3Y1"/>
<dbReference type="OrthoDB" id="7537227at2759"/>
<dbReference type="PANTHER" id="PTHR46618">
    <property type="entry name" value="ARMADILLO REPEAT-CONTAINING PROTEIN 3"/>
    <property type="match status" value="1"/>
</dbReference>
<accession>A0A7L1L3Y1</accession>
<feature type="non-terminal residue" evidence="4">
    <location>
        <position position="825"/>
    </location>
</feature>
<evidence type="ECO:0000313" key="4">
    <source>
        <dbReference type="EMBL" id="NXN70022.1"/>
    </source>
</evidence>
<dbReference type="Proteomes" id="UP000571567">
    <property type="component" value="Unassembled WGS sequence"/>
</dbReference>
<dbReference type="Pfam" id="PF14381">
    <property type="entry name" value="EDR1_CTR1_ARMC3_pept"/>
    <property type="match status" value="1"/>
</dbReference>
<dbReference type="InterPro" id="IPR052441">
    <property type="entry name" value="Armadillo-Ser/Thr_Kinase"/>
</dbReference>
<evidence type="ECO:0000313" key="5">
    <source>
        <dbReference type="Proteomes" id="UP000571567"/>
    </source>
</evidence>
<dbReference type="InterPro" id="IPR000225">
    <property type="entry name" value="Armadillo"/>
</dbReference>
<dbReference type="PROSITE" id="PS50176">
    <property type="entry name" value="ARM_REPEAT"/>
    <property type="match status" value="1"/>
</dbReference>
<proteinExistence type="predicted"/>
<evidence type="ECO:0000256" key="1">
    <source>
        <dbReference type="ARBA" id="ARBA00022737"/>
    </source>
</evidence>
<feature type="domain" description="EDR1/CTR1/ARMC3-like peptidase-like" evidence="3">
    <location>
        <begin position="678"/>
        <end position="811"/>
    </location>
</feature>
<dbReference type="SMART" id="SM00185">
    <property type="entry name" value="ARM"/>
    <property type="match status" value="10"/>
</dbReference>
<dbReference type="Pfam" id="PF00514">
    <property type="entry name" value="Arm"/>
    <property type="match status" value="4"/>
</dbReference>
<dbReference type="Gene3D" id="1.25.10.10">
    <property type="entry name" value="Leucine-rich Repeat Variant"/>
    <property type="match status" value="3"/>
</dbReference>